<dbReference type="InterPro" id="IPR036390">
    <property type="entry name" value="WH_DNA-bd_sf"/>
</dbReference>
<sequence length="152" mass="17107">MVYHCRRYVHRYRLPVPDIELAAAFHRLARTAIDAELPVLRAHDLQMWDYAVLRGLREGPAQTQATLADAVGRDRTRLIPILDRLEARGLLRREPDPGDRRNRIVSITGEGRELTDSAAAGIRAVEEADLLDGLEPAERAALRSLLARLLDD</sequence>
<accession>A0ABN2MNI7</accession>
<reference evidence="2 3" key="1">
    <citation type="journal article" date="2019" name="Int. J. Syst. Evol. Microbiol.">
        <title>The Global Catalogue of Microorganisms (GCM) 10K type strain sequencing project: providing services to taxonomists for standard genome sequencing and annotation.</title>
        <authorList>
            <consortium name="The Broad Institute Genomics Platform"/>
            <consortium name="The Broad Institute Genome Sequencing Center for Infectious Disease"/>
            <person name="Wu L."/>
            <person name="Ma J."/>
        </authorList>
    </citation>
    <scope>NUCLEOTIDE SEQUENCE [LARGE SCALE GENOMIC DNA]</scope>
    <source>
        <strain evidence="2 3">JCM 16009</strain>
    </source>
</reference>
<organism evidence="2 3">
    <name type="scientific">Pseudonocardia ailaonensis</name>
    <dbReference type="NCBI Taxonomy" id="367279"/>
    <lineage>
        <taxon>Bacteria</taxon>
        <taxon>Bacillati</taxon>
        <taxon>Actinomycetota</taxon>
        <taxon>Actinomycetes</taxon>
        <taxon>Pseudonocardiales</taxon>
        <taxon>Pseudonocardiaceae</taxon>
        <taxon>Pseudonocardia</taxon>
    </lineage>
</organism>
<gene>
    <name evidence="2" type="ORF">GCM10009836_09390</name>
</gene>
<dbReference type="InterPro" id="IPR036388">
    <property type="entry name" value="WH-like_DNA-bd_sf"/>
</dbReference>
<dbReference type="Pfam" id="PF01047">
    <property type="entry name" value="MarR"/>
    <property type="match status" value="1"/>
</dbReference>
<name>A0ABN2MNI7_9PSEU</name>
<dbReference type="Proteomes" id="UP001500449">
    <property type="component" value="Unassembled WGS sequence"/>
</dbReference>
<dbReference type="PANTHER" id="PTHR33164:SF43">
    <property type="entry name" value="HTH-TYPE TRANSCRIPTIONAL REPRESSOR YETL"/>
    <property type="match status" value="1"/>
</dbReference>
<dbReference type="PANTHER" id="PTHR33164">
    <property type="entry name" value="TRANSCRIPTIONAL REGULATOR, MARR FAMILY"/>
    <property type="match status" value="1"/>
</dbReference>
<dbReference type="InterPro" id="IPR000835">
    <property type="entry name" value="HTH_MarR-typ"/>
</dbReference>
<dbReference type="SMART" id="SM00347">
    <property type="entry name" value="HTH_MARR"/>
    <property type="match status" value="1"/>
</dbReference>
<dbReference type="SUPFAM" id="SSF46785">
    <property type="entry name" value="Winged helix' DNA-binding domain"/>
    <property type="match status" value="1"/>
</dbReference>
<feature type="domain" description="HTH marR-type" evidence="1">
    <location>
        <begin position="18"/>
        <end position="151"/>
    </location>
</feature>
<protein>
    <recommendedName>
        <fullName evidence="1">HTH marR-type domain-containing protein</fullName>
    </recommendedName>
</protein>
<dbReference type="PROSITE" id="PS50995">
    <property type="entry name" value="HTH_MARR_2"/>
    <property type="match status" value="1"/>
</dbReference>
<comment type="caution">
    <text evidence="2">The sequence shown here is derived from an EMBL/GenBank/DDBJ whole genome shotgun (WGS) entry which is preliminary data.</text>
</comment>
<dbReference type="Gene3D" id="1.10.10.10">
    <property type="entry name" value="Winged helix-like DNA-binding domain superfamily/Winged helix DNA-binding domain"/>
    <property type="match status" value="1"/>
</dbReference>
<dbReference type="InterPro" id="IPR039422">
    <property type="entry name" value="MarR/SlyA-like"/>
</dbReference>
<keyword evidence="3" id="KW-1185">Reference proteome</keyword>
<proteinExistence type="predicted"/>
<evidence type="ECO:0000259" key="1">
    <source>
        <dbReference type="PROSITE" id="PS50995"/>
    </source>
</evidence>
<dbReference type="EMBL" id="BAAAQK010000003">
    <property type="protein sequence ID" value="GAA1833357.1"/>
    <property type="molecule type" value="Genomic_DNA"/>
</dbReference>
<evidence type="ECO:0000313" key="2">
    <source>
        <dbReference type="EMBL" id="GAA1833357.1"/>
    </source>
</evidence>
<dbReference type="PRINTS" id="PR00598">
    <property type="entry name" value="HTHMARR"/>
</dbReference>
<evidence type="ECO:0000313" key="3">
    <source>
        <dbReference type="Proteomes" id="UP001500449"/>
    </source>
</evidence>